<evidence type="ECO:0000256" key="6">
    <source>
        <dbReference type="ARBA" id="ARBA00023014"/>
    </source>
</evidence>
<dbReference type="CDD" id="cd04465">
    <property type="entry name" value="S1_RPS1_repeat_ec2_hs2"/>
    <property type="match status" value="1"/>
</dbReference>
<feature type="binding site" evidence="8">
    <location>
        <position position="226"/>
    </location>
    <ligand>
        <name>isopentenyl diphosphate</name>
        <dbReference type="ChEBI" id="CHEBI:128769"/>
    </ligand>
</feature>
<keyword evidence="8" id="KW-0414">Isoprene biosynthesis</keyword>
<keyword evidence="3 8" id="KW-0479">Metal-binding</keyword>
<evidence type="ECO:0000256" key="2">
    <source>
        <dbReference type="ARBA" id="ARBA00022485"/>
    </source>
</evidence>
<feature type="binding site" evidence="8">
    <location>
        <position position="226"/>
    </location>
    <ligand>
        <name>dimethylallyl diphosphate</name>
        <dbReference type="ChEBI" id="CHEBI:57623"/>
    </ligand>
</feature>
<keyword evidence="5 8" id="KW-0408">Iron</keyword>
<keyword evidence="8 10" id="KW-0560">Oxidoreductase</keyword>
<dbReference type="Gene3D" id="2.40.50.140">
    <property type="entry name" value="Nucleic acid-binding proteins"/>
    <property type="match status" value="4"/>
</dbReference>
<feature type="binding site" evidence="8">
    <location>
        <position position="127"/>
    </location>
    <ligand>
        <name>(2E)-4-hydroxy-3-methylbut-2-enyl diphosphate</name>
        <dbReference type="ChEBI" id="CHEBI:128753"/>
    </ligand>
</feature>
<feature type="binding site" evidence="8">
    <location>
        <position position="77"/>
    </location>
    <ligand>
        <name>isopentenyl diphosphate</name>
        <dbReference type="ChEBI" id="CHEBI:128769"/>
    </ligand>
</feature>
<proteinExistence type="inferred from homology"/>
<feature type="binding site" evidence="8">
    <location>
        <position position="12"/>
    </location>
    <ligand>
        <name>[4Fe-4S] cluster</name>
        <dbReference type="ChEBI" id="CHEBI:49883"/>
    </ligand>
</feature>
<dbReference type="SUPFAM" id="SSF50249">
    <property type="entry name" value="Nucleic acid-binding proteins"/>
    <property type="match status" value="4"/>
</dbReference>
<comment type="function">
    <text evidence="8">Catalyzes the conversion of 1-hydroxy-2-methyl-2-(E)-butenyl 4-diphosphate (HMBPP) into a mixture of isopentenyl diphosphate (IPP) and dimethylallyl diphosphate (DMAPP). Acts in the terminal step of the DOXP/MEP pathway for isoprenoid precursor biosynthesis.</text>
</comment>
<evidence type="ECO:0000256" key="4">
    <source>
        <dbReference type="ARBA" id="ARBA00022980"/>
    </source>
</evidence>
<keyword evidence="2 8" id="KW-0004">4Fe-4S</keyword>
<evidence type="ECO:0000259" key="9">
    <source>
        <dbReference type="PROSITE" id="PS50126"/>
    </source>
</evidence>
<dbReference type="EMBL" id="JALU01000018">
    <property type="protein sequence ID" value="EUC52230.1"/>
    <property type="molecule type" value="Genomic_DNA"/>
</dbReference>
<feature type="binding site" evidence="8">
    <location>
        <position position="227"/>
    </location>
    <ligand>
        <name>(2E)-4-hydroxy-3-methylbut-2-enyl diphosphate</name>
        <dbReference type="ChEBI" id="CHEBI:128753"/>
    </ligand>
</feature>
<feature type="binding site" evidence="8">
    <location>
        <position position="269"/>
    </location>
    <ligand>
        <name>isopentenyl diphosphate</name>
        <dbReference type="ChEBI" id="CHEBI:128769"/>
    </ligand>
</feature>
<comment type="catalytic activity">
    <reaction evidence="8">
        <text>dimethylallyl diphosphate + 2 oxidized [2Fe-2S]-[ferredoxin] + H2O = (2E)-4-hydroxy-3-methylbut-2-enyl diphosphate + 2 reduced [2Fe-2S]-[ferredoxin] + 2 H(+)</text>
        <dbReference type="Rhea" id="RHEA:24825"/>
        <dbReference type="Rhea" id="RHEA-COMP:10000"/>
        <dbReference type="Rhea" id="RHEA-COMP:10001"/>
        <dbReference type="ChEBI" id="CHEBI:15377"/>
        <dbReference type="ChEBI" id="CHEBI:15378"/>
        <dbReference type="ChEBI" id="CHEBI:33737"/>
        <dbReference type="ChEBI" id="CHEBI:33738"/>
        <dbReference type="ChEBI" id="CHEBI:57623"/>
        <dbReference type="ChEBI" id="CHEBI:128753"/>
        <dbReference type="EC" id="1.17.7.4"/>
    </reaction>
</comment>
<dbReference type="GO" id="GO:0003729">
    <property type="term" value="F:mRNA binding"/>
    <property type="evidence" value="ECO:0007669"/>
    <property type="project" value="UniProtKB-ARBA"/>
</dbReference>
<feature type="binding site" evidence="8">
    <location>
        <position position="269"/>
    </location>
    <ligand>
        <name>dimethylallyl diphosphate</name>
        <dbReference type="ChEBI" id="CHEBI:57623"/>
    </ligand>
</feature>
<dbReference type="Pfam" id="PF00575">
    <property type="entry name" value="S1"/>
    <property type="match status" value="4"/>
</dbReference>
<dbReference type="Proteomes" id="UP000022645">
    <property type="component" value="Unassembled WGS sequence"/>
</dbReference>
<feature type="binding site" evidence="8">
    <location>
        <position position="225"/>
    </location>
    <ligand>
        <name>dimethylallyl diphosphate</name>
        <dbReference type="ChEBI" id="CHEBI:57623"/>
    </ligand>
</feature>
<feature type="domain" description="S1 motif" evidence="9">
    <location>
        <begin position="571"/>
        <end position="640"/>
    </location>
</feature>
<dbReference type="FunFam" id="2.40.50.140:FF:000051">
    <property type="entry name" value="RNA-binding transcriptional accessory protein"/>
    <property type="match status" value="2"/>
</dbReference>
<feature type="binding site" evidence="8">
    <location>
        <position position="44"/>
    </location>
    <ligand>
        <name>dimethylallyl diphosphate</name>
        <dbReference type="ChEBI" id="CHEBI:57623"/>
    </ligand>
</feature>
<comment type="caution">
    <text evidence="10">The sequence shown here is derived from an EMBL/GenBank/DDBJ whole genome shotgun (WGS) entry which is preliminary data.</text>
</comment>
<organism evidence="10 11">
    <name type="scientific">Mogibacterium timidum ATCC 33093</name>
    <dbReference type="NCBI Taxonomy" id="1401079"/>
    <lineage>
        <taxon>Bacteria</taxon>
        <taxon>Bacillati</taxon>
        <taxon>Bacillota</taxon>
        <taxon>Clostridia</taxon>
        <taxon>Peptostreptococcales</taxon>
        <taxon>Anaerovoracaceae</taxon>
        <taxon>Mogibacterium</taxon>
    </lineage>
</organism>
<dbReference type="GO" id="GO:0003735">
    <property type="term" value="F:structural constituent of ribosome"/>
    <property type="evidence" value="ECO:0007669"/>
    <property type="project" value="TreeGrafter"/>
</dbReference>
<comment type="similarity">
    <text evidence="8">Belongs to the IspH family.</text>
</comment>
<evidence type="ECO:0000256" key="8">
    <source>
        <dbReference type="HAMAP-Rule" id="MF_00191"/>
    </source>
</evidence>
<dbReference type="HAMAP" id="MF_00191">
    <property type="entry name" value="IspH"/>
    <property type="match status" value="1"/>
</dbReference>
<dbReference type="NCBIfam" id="NF005208">
    <property type="entry name" value="PRK06676.1"/>
    <property type="match status" value="1"/>
</dbReference>
<feature type="binding site" evidence="8">
    <location>
        <position position="99"/>
    </location>
    <ligand>
        <name>[4Fe-4S] cluster</name>
        <dbReference type="ChEBI" id="CHEBI:49883"/>
    </ligand>
</feature>
<dbReference type="RefSeq" id="WP_036381030.1">
    <property type="nucleotide sequence ID" value="NZ_JALU01000018.1"/>
</dbReference>
<dbReference type="Gene3D" id="3.40.1010.20">
    <property type="entry name" value="4-hydroxy-3-methylbut-2-enyl diphosphate reductase, catalytic domain"/>
    <property type="match status" value="2"/>
</dbReference>
<dbReference type="PROSITE" id="PS50126">
    <property type="entry name" value="S1"/>
    <property type="match status" value="4"/>
</dbReference>
<feature type="domain" description="S1 motif" evidence="9">
    <location>
        <begin position="399"/>
        <end position="465"/>
    </location>
</feature>
<dbReference type="GO" id="GO:0006412">
    <property type="term" value="P:translation"/>
    <property type="evidence" value="ECO:0007669"/>
    <property type="project" value="TreeGrafter"/>
</dbReference>
<feature type="active site" description="Proton donor" evidence="8">
    <location>
        <position position="129"/>
    </location>
</feature>
<dbReference type="GO" id="GO:0016114">
    <property type="term" value="P:terpenoid biosynthetic process"/>
    <property type="evidence" value="ECO:0007669"/>
    <property type="project" value="UniProtKB-UniRule"/>
</dbReference>
<evidence type="ECO:0000256" key="5">
    <source>
        <dbReference type="ARBA" id="ARBA00023004"/>
    </source>
</evidence>
<dbReference type="InterPro" id="IPR035104">
    <property type="entry name" value="Ribosomal_protein_S1-like"/>
</dbReference>
<dbReference type="InterPro" id="IPR050437">
    <property type="entry name" value="Ribos_protein_bS1-like"/>
</dbReference>
<comment type="pathway">
    <text evidence="8">Isoprenoid biosynthesis; dimethylallyl diphosphate biosynthesis; dimethylallyl diphosphate from (2E)-4-hydroxy-3-methylbutenyl diphosphate: step 1/1.</text>
</comment>
<keyword evidence="4" id="KW-0689">Ribosomal protein</keyword>
<evidence type="ECO:0000256" key="1">
    <source>
        <dbReference type="ARBA" id="ARBA00006767"/>
    </source>
</evidence>
<feature type="binding site" evidence="8">
    <location>
        <position position="169"/>
    </location>
    <ligand>
        <name>(2E)-4-hydroxy-3-methylbut-2-enyl diphosphate</name>
        <dbReference type="ChEBI" id="CHEBI:128753"/>
    </ligand>
</feature>
<dbReference type="PRINTS" id="PR00681">
    <property type="entry name" value="RIBOSOMALS1"/>
</dbReference>
<feature type="domain" description="S1 motif" evidence="9">
    <location>
        <begin position="486"/>
        <end position="554"/>
    </location>
</feature>
<dbReference type="GO" id="GO:0019288">
    <property type="term" value="P:isopentenyl diphosphate biosynthetic process, methylerythritol 4-phosphate pathway"/>
    <property type="evidence" value="ECO:0007669"/>
    <property type="project" value="UniProtKB-UniRule"/>
</dbReference>
<feature type="binding site" evidence="8">
    <location>
        <position position="269"/>
    </location>
    <ligand>
        <name>(2E)-4-hydroxy-3-methylbut-2-enyl diphosphate</name>
        <dbReference type="ChEBI" id="CHEBI:128753"/>
    </ligand>
</feature>
<dbReference type="GO" id="GO:0005737">
    <property type="term" value="C:cytoplasm"/>
    <property type="evidence" value="ECO:0007669"/>
    <property type="project" value="UniProtKB-ARBA"/>
</dbReference>
<dbReference type="PANTHER" id="PTHR10724:SF7">
    <property type="entry name" value="SMALL RIBOSOMAL SUBUNIT PROTEIN BS1C"/>
    <property type="match status" value="1"/>
</dbReference>
<feature type="binding site" evidence="8">
    <location>
        <position position="77"/>
    </location>
    <ligand>
        <name>dimethylallyl diphosphate</name>
        <dbReference type="ChEBI" id="CHEBI:57623"/>
    </ligand>
</feature>
<dbReference type="NCBIfam" id="TIGR00216">
    <property type="entry name" value="ispH_lytB"/>
    <property type="match status" value="1"/>
</dbReference>
<dbReference type="InterPro" id="IPR012340">
    <property type="entry name" value="NA-bd_OB-fold"/>
</dbReference>
<comment type="cofactor">
    <cofactor evidence="8">
        <name>[4Fe-4S] cluster</name>
        <dbReference type="ChEBI" id="CHEBI:49883"/>
    </cofactor>
    <text evidence="8">Binds 1 [4Fe-4S] cluster per subunit.</text>
</comment>
<comment type="catalytic activity">
    <reaction evidence="8">
        <text>isopentenyl diphosphate + 2 oxidized [2Fe-2S]-[ferredoxin] + H2O = (2E)-4-hydroxy-3-methylbut-2-enyl diphosphate + 2 reduced [2Fe-2S]-[ferredoxin] + 2 H(+)</text>
        <dbReference type="Rhea" id="RHEA:24488"/>
        <dbReference type="Rhea" id="RHEA-COMP:10000"/>
        <dbReference type="Rhea" id="RHEA-COMP:10001"/>
        <dbReference type="ChEBI" id="CHEBI:15377"/>
        <dbReference type="ChEBI" id="CHEBI:15378"/>
        <dbReference type="ChEBI" id="CHEBI:33737"/>
        <dbReference type="ChEBI" id="CHEBI:33738"/>
        <dbReference type="ChEBI" id="CHEBI:128753"/>
        <dbReference type="ChEBI" id="CHEBI:128769"/>
        <dbReference type="EC" id="1.17.7.4"/>
    </reaction>
</comment>
<comment type="similarity">
    <text evidence="1">Belongs to the bacterial ribosomal protein bS1 family.</text>
</comment>
<dbReference type="PANTHER" id="PTHR10724">
    <property type="entry name" value="30S RIBOSOMAL PROTEIN S1"/>
    <property type="match status" value="1"/>
</dbReference>
<feature type="binding site" evidence="8">
    <location>
        <position position="226"/>
    </location>
    <ligand>
        <name>(2E)-4-hydroxy-3-methylbut-2-enyl diphosphate</name>
        <dbReference type="ChEBI" id="CHEBI:128753"/>
    </ligand>
</feature>
<dbReference type="SMART" id="SM00316">
    <property type="entry name" value="S1"/>
    <property type="match status" value="4"/>
</dbReference>
<dbReference type="GO" id="GO:0051539">
    <property type="term" value="F:4 iron, 4 sulfur cluster binding"/>
    <property type="evidence" value="ECO:0007669"/>
    <property type="project" value="UniProtKB-UniRule"/>
</dbReference>
<feature type="binding site" evidence="8">
    <location>
        <position position="227"/>
    </location>
    <ligand>
        <name>dimethylallyl diphosphate</name>
        <dbReference type="ChEBI" id="CHEBI:57623"/>
    </ligand>
</feature>
<dbReference type="UniPathway" id="UPA00059">
    <property type="reaction ID" value="UER00105"/>
</dbReference>
<dbReference type="CDD" id="cd05688">
    <property type="entry name" value="S1_RPS1_repeat_ec3"/>
    <property type="match status" value="1"/>
</dbReference>
<feature type="binding site" evidence="8">
    <location>
        <position position="227"/>
    </location>
    <ligand>
        <name>isopentenyl diphosphate</name>
        <dbReference type="ChEBI" id="CHEBI:128769"/>
    </ligand>
</feature>
<feature type="binding site" evidence="8">
    <location>
        <position position="127"/>
    </location>
    <ligand>
        <name>isopentenyl diphosphate</name>
        <dbReference type="ChEBI" id="CHEBI:128769"/>
    </ligand>
</feature>
<feature type="binding site" evidence="8">
    <location>
        <position position="127"/>
    </location>
    <ligand>
        <name>dimethylallyl diphosphate</name>
        <dbReference type="ChEBI" id="CHEBI:57623"/>
    </ligand>
</feature>
<dbReference type="InterPro" id="IPR003029">
    <property type="entry name" value="S1_domain"/>
</dbReference>
<evidence type="ECO:0000256" key="3">
    <source>
        <dbReference type="ARBA" id="ARBA00022723"/>
    </source>
</evidence>
<dbReference type="UniPathway" id="UPA00056">
    <property type="reaction ID" value="UER00097"/>
</dbReference>
<feature type="binding site" evidence="8">
    <location>
        <position position="44"/>
    </location>
    <ligand>
        <name>isopentenyl diphosphate</name>
        <dbReference type="ChEBI" id="CHEBI:128769"/>
    </ligand>
</feature>
<dbReference type="GO" id="GO:0050992">
    <property type="term" value="P:dimethylallyl diphosphate biosynthetic process"/>
    <property type="evidence" value="ECO:0007669"/>
    <property type="project" value="UniProtKB-UniRule"/>
</dbReference>
<dbReference type="Pfam" id="PF02401">
    <property type="entry name" value="LYTB"/>
    <property type="match status" value="1"/>
</dbReference>
<name>X8IQX8_9FIRM</name>
<dbReference type="CDD" id="cd05687">
    <property type="entry name" value="S1_RPS1_repeat_ec1_hs1"/>
    <property type="match status" value="1"/>
</dbReference>
<evidence type="ECO:0000256" key="7">
    <source>
        <dbReference type="ARBA" id="ARBA00023274"/>
    </source>
</evidence>
<feature type="binding site" evidence="8">
    <location>
        <position position="225"/>
    </location>
    <ligand>
        <name>isopentenyl diphosphate</name>
        <dbReference type="ChEBI" id="CHEBI:128769"/>
    </ligand>
</feature>
<feature type="binding site" evidence="8">
    <location>
        <position position="77"/>
    </location>
    <ligand>
        <name>(2E)-4-hydroxy-3-methylbut-2-enyl diphosphate</name>
        <dbReference type="ChEBI" id="CHEBI:128753"/>
    </ligand>
</feature>
<feature type="binding site" evidence="8">
    <location>
        <position position="225"/>
    </location>
    <ligand>
        <name>(2E)-4-hydroxy-3-methylbut-2-enyl diphosphate</name>
        <dbReference type="ChEBI" id="CHEBI:128753"/>
    </ligand>
</feature>
<keyword evidence="7" id="KW-0687">Ribonucleoprotein</keyword>
<comment type="pathway">
    <text evidence="8">Isoprenoid biosynthesis; isopentenyl diphosphate biosynthesis via DXP pathway; isopentenyl diphosphate from 1-deoxy-D-xylulose 5-phosphate: step 6/6.</text>
</comment>
<dbReference type="Gene3D" id="3.40.50.11270">
    <property type="match status" value="1"/>
</dbReference>
<dbReference type="NCBIfam" id="NF000907">
    <property type="entry name" value="PRK00087.1"/>
    <property type="match status" value="1"/>
</dbReference>
<protein>
    <recommendedName>
        <fullName evidence="8">4-hydroxy-3-methylbut-2-enyl diphosphate reductase</fullName>
        <shortName evidence="8">HMBPP reductase</shortName>
        <ecNumber evidence="8">1.17.7.4</ecNumber>
    </recommendedName>
</protein>
<gene>
    <name evidence="8 10" type="primary">ispH</name>
    <name evidence="10" type="ORF">HMPREF0581_1619</name>
</gene>
<dbReference type="GO" id="GO:0046872">
    <property type="term" value="F:metal ion binding"/>
    <property type="evidence" value="ECO:0007669"/>
    <property type="project" value="UniProtKB-KW"/>
</dbReference>
<dbReference type="EC" id="1.17.7.4" evidence="8"/>
<dbReference type="AlphaFoldDB" id="X8IQX8"/>
<feature type="binding site" evidence="8">
    <location>
        <position position="44"/>
    </location>
    <ligand>
        <name>(2E)-4-hydroxy-3-methylbut-2-enyl diphosphate</name>
        <dbReference type="ChEBI" id="CHEBI:128753"/>
    </ligand>
</feature>
<sequence>MEIIRAEHSGFCFGVQKAIDKTFERIDEAKRDCRTTYTCGNLIHNKAVINKVASKGVCMISSLDEATSGDVVIVRSHGEPKEFYDKAENYGIELVDTTCVFVKKIHELVYKAYLDCRPVIIVGSADHQEVKATNGWCNYTAIILGNAQEARDYAKNCCVNQIPLVVCQTTIRRELLDSIIEVFDEAAIPYEIKNTICNATRDRQESCAELAAKVDCMVVIGDPSSSNSKKLYEIANNNCKNAMFIQDISDLELKELHNYNKIGITAGASTPEWIIKEVIASMSENVTANVDHNPMLDFMDDIENSLRLPRPGEIVDGTVHQVMDNEVIVNIGCKKDGILQKSEVTLEPGQTLVDLFKEGDEIQAKVMKSDDGEGGILLSKKRLEMNENFKELAAAQANKEIISVKLVKSVNSGVIAAYKEISGFIPLSQLSDRYVENADEFLGQTVDVEVIKVDNKRNRAVFSRKAVLVDEKRKQIAEIWANLNVGDIVEGKVMRFTDYGAFVDIGGVDGLLHISEISWGKLKHPKEVLNIGDIINVKILALNEEKGKISLGLKQTQPEPWSLVGSKYEVGQVIEGKVVQIKDYGAFVELEAGLDGLVHISEIANRRVENVSDELELGKIITAKIMEIDVDRKRISLSIKALLGDEEESEVEATEE</sequence>
<dbReference type="GO" id="GO:0051745">
    <property type="term" value="F:4-hydroxy-3-methylbut-2-enyl diphosphate reductase activity"/>
    <property type="evidence" value="ECO:0007669"/>
    <property type="project" value="UniProtKB-UniRule"/>
</dbReference>
<evidence type="ECO:0000313" key="11">
    <source>
        <dbReference type="Proteomes" id="UP000022645"/>
    </source>
</evidence>
<accession>X8IQX8</accession>
<reference evidence="10 11" key="1">
    <citation type="submission" date="2014-01" db="EMBL/GenBank/DDBJ databases">
        <authorList>
            <person name="Durkin A.S."/>
            <person name="McCorrison J."/>
            <person name="Torralba M."/>
            <person name="Gillis M."/>
            <person name="Haft D.H."/>
            <person name="Methe B."/>
            <person name="Sutton G."/>
            <person name="Nelson K.E."/>
        </authorList>
    </citation>
    <scope>NUCLEOTIDE SEQUENCE [LARGE SCALE GENOMIC DNA]</scope>
    <source>
        <strain evidence="10 11">ATCC 33093</strain>
    </source>
</reference>
<dbReference type="PATRIC" id="fig|1401079.3.peg.1080"/>
<dbReference type="InterPro" id="IPR003451">
    <property type="entry name" value="LytB/IspH"/>
</dbReference>
<evidence type="ECO:0000313" key="10">
    <source>
        <dbReference type="EMBL" id="EUC52230.1"/>
    </source>
</evidence>
<dbReference type="CDD" id="cd13944">
    <property type="entry name" value="lytB_ispH"/>
    <property type="match status" value="1"/>
</dbReference>
<keyword evidence="6 8" id="KW-0411">Iron-sulfur</keyword>
<feature type="domain" description="S1 motif" evidence="9">
    <location>
        <begin position="312"/>
        <end position="381"/>
    </location>
</feature>
<feature type="binding site" evidence="8">
    <location>
        <position position="197"/>
    </location>
    <ligand>
        <name>[4Fe-4S] cluster</name>
        <dbReference type="ChEBI" id="CHEBI:49883"/>
    </ligand>
</feature>